<feature type="compositionally biased region" description="Polar residues" evidence="1">
    <location>
        <begin position="163"/>
        <end position="172"/>
    </location>
</feature>
<comment type="caution">
    <text evidence="2">The sequence shown here is derived from an EMBL/GenBank/DDBJ whole genome shotgun (WGS) entry which is preliminary data.</text>
</comment>
<reference evidence="3" key="1">
    <citation type="journal article" date="2019" name="Int. J. Syst. Evol. Microbiol.">
        <title>The Global Catalogue of Microorganisms (GCM) 10K type strain sequencing project: providing services to taxonomists for standard genome sequencing and annotation.</title>
        <authorList>
            <consortium name="The Broad Institute Genomics Platform"/>
            <consortium name="The Broad Institute Genome Sequencing Center for Infectious Disease"/>
            <person name="Wu L."/>
            <person name="Ma J."/>
        </authorList>
    </citation>
    <scope>NUCLEOTIDE SEQUENCE [LARGE SCALE GENOMIC DNA]</scope>
    <source>
        <strain evidence="3">CGMCC 1.15053</strain>
    </source>
</reference>
<gene>
    <name evidence="2" type="ORF">ACFPQ6_12610</name>
</gene>
<evidence type="ECO:0000313" key="3">
    <source>
        <dbReference type="Proteomes" id="UP001595979"/>
    </source>
</evidence>
<dbReference type="RefSeq" id="WP_380049922.1">
    <property type="nucleotide sequence ID" value="NZ_JBHSOH010000015.1"/>
</dbReference>
<sequence length="679" mass="68947">MLKLDQERLDALRPQLEAQGINVDNLPPPGTPEWDAVVRQVTARDLTLGQEFAALPHDPDDQMTGDLVNKQLKNAQHRGAVGRQLKPLTKTKTVNGDEVPNTKLVRNGALALGAALLIGFYFWNPSPKSATAAKPATSGAAAVRPGTTGTDETAGAGATVATPEQSNVNPDGSSKPDLLGVNGLGTNAQGSTSTTPGLQPDSTVVSTGTPTTPISTAPSYTPPASSYTSPSIASRSDRLDVTPTPAPAPTMLERDTPRTALTAPPAVVLTPATPQRAVTTATPPRLASSDQQGGTAERNPAASRPNLVQGNSGAATGGAQTAARTSERRTGLQNAPVTTATNTAERRVGIQTAQTGGTGASAGTSVTAAARTTGLSTVTSAAASAAGTNTARATGTPGLVASQVPSPANTSGTAGQSNLGMVTRTSQPEQTANAQTATSPQYGLMTSAQPSGQGSAQAQASGQNSQQYGLLSSSRPVTTTPTTSAPAAAAAAVTLPLAPYQMGQELAAKLTTVAAAADGVKGEMPVYAQSEDGAIWRGEATLDARKRLQISFNTVLKDNRQYAVVADAYSADRQPGLAVSVKPTAPTAAYDLLSAVLRGAQSFVQAQLSQKTVTYQQGLSGGTSTTSNTTTPNFWLLTGTSAAGAFALPESRSPSIILVGQANSGTTLRLIVRSMEAAR</sequence>
<feature type="compositionally biased region" description="Polar residues" evidence="1">
    <location>
        <begin position="184"/>
        <end position="201"/>
    </location>
</feature>
<feature type="compositionally biased region" description="Polar residues" evidence="1">
    <location>
        <begin position="403"/>
        <end position="446"/>
    </location>
</feature>
<organism evidence="2 3">
    <name type="scientific">Deinococcus petrolearius</name>
    <dbReference type="NCBI Taxonomy" id="1751295"/>
    <lineage>
        <taxon>Bacteria</taxon>
        <taxon>Thermotogati</taxon>
        <taxon>Deinococcota</taxon>
        <taxon>Deinococci</taxon>
        <taxon>Deinococcales</taxon>
        <taxon>Deinococcaceae</taxon>
        <taxon>Deinococcus</taxon>
    </lineage>
</organism>
<feature type="compositionally biased region" description="Low complexity" evidence="1">
    <location>
        <begin position="259"/>
        <end position="274"/>
    </location>
</feature>
<feature type="compositionally biased region" description="Polar residues" evidence="1">
    <location>
        <begin position="276"/>
        <end position="294"/>
    </location>
</feature>
<feature type="region of interest" description="Disordered" evidence="1">
    <location>
        <begin position="388"/>
        <end position="483"/>
    </location>
</feature>
<evidence type="ECO:0000313" key="2">
    <source>
        <dbReference type="EMBL" id="MFC5849150.1"/>
    </source>
</evidence>
<name>A0ABW1DLK0_9DEIO</name>
<feature type="region of interest" description="Disordered" evidence="1">
    <location>
        <begin position="129"/>
        <end position="347"/>
    </location>
</feature>
<feature type="compositionally biased region" description="Low complexity" evidence="1">
    <location>
        <begin position="447"/>
        <end position="483"/>
    </location>
</feature>
<feature type="compositionally biased region" description="Low complexity" evidence="1">
    <location>
        <begin position="313"/>
        <end position="324"/>
    </location>
</feature>
<proteinExistence type="predicted"/>
<feature type="compositionally biased region" description="Polar residues" evidence="1">
    <location>
        <begin position="331"/>
        <end position="343"/>
    </location>
</feature>
<feature type="compositionally biased region" description="Low complexity" evidence="1">
    <location>
        <begin position="129"/>
        <end position="162"/>
    </location>
</feature>
<dbReference type="Proteomes" id="UP001595979">
    <property type="component" value="Unassembled WGS sequence"/>
</dbReference>
<accession>A0ABW1DLK0</accession>
<keyword evidence="3" id="KW-1185">Reference proteome</keyword>
<evidence type="ECO:0000256" key="1">
    <source>
        <dbReference type="SAM" id="MobiDB-lite"/>
    </source>
</evidence>
<feature type="compositionally biased region" description="Low complexity" evidence="1">
    <location>
        <begin position="202"/>
        <end position="234"/>
    </location>
</feature>
<protein>
    <submittedName>
        <fullName evidence="2">Uncharacterized protein</fullName>
    </submittedName>
</protein>
<dbReference type="EMBL" id="JBHSOH010000015">
    <property type="protein sequence ID" value="MFC5849150.1"/>
    <property type="molecule type" value="Genomic_DNA"/>
</dbReference>